<evidence type="ECO:0000256" key="11">
    <source>
        <dbReference type="ARBA" id="ARBA00023136"/>
    </source>
</evidence>
<evidence type="ECO:0000256" key="4">
    <source>
        <dbReference type="ARBA" id="ARBA00022617"/>
    </source>
</evidence>
<evidence type="ECO:0000256" key="9">
    <source>
        <dbReference type="ARBA" id="ARBA00023004"/>
    </source>
</evidence>
<evidence type="ECO:0000256" key="8">
    <source>
        <dbReference type="ARBA" id="ARBA00023002"/>
    </source>
</evidence>
<reference evidence="12 13" key="1">
    <citation type="submission" date="2024-09" db="EMBL/GenBank/DDBJ databases">
        <title>Rethinking Asexuality: The Enigmatic Case of Functional Sexual Genes in Lepraria (Stereocaulaceae).</title>
        <authorList>
            <person name="Doellman M."/>
            <person name="Sun Y."/>
            <person name="Barcenas-Pena A."/>
            <person name="Lumbsch H.T."/>
            <person name="Grewe F."/>
        </authorList>
    </citation>
    <scope>NUCLEOTIDE SEQUENCE [LARGE SCALE GENOMIC DNA]</scope>
    <source>
        <strain evidence="12 13">Grewe 0041</strain>
    </source>
</reference>
<keyword evidence="4" id="KW-0349">Heme</keyword>
<keyword evidence="5" id="KW-0812">Transmembrane</keyword>
<keyword evidence="8" id="KW-0560">Oxidoreductase</keyword>
<keyword evidence="10" id="KW-0503">Monooxygenase</keyword>
<dbReference type="Pfam" id="PF00067">
    <property type="entry name" value="p450"/>
    <property type="match status" value="1"/>
</dbReference>
<comment type="cofactor">
    <cofactor evidence="1">
        <name>heme</name>
        <dbReference type="ChEBI" id="CHEBI:30413"/>
    </cofactor>
</comment>
<dbReference type="EMBL" id="JBHFEH010000098">
    <property type="protein sequence ID" value="KAL2047513.1"/>
    <property type="molecule type" value="Genomic_DNA"/>
</dbReference>
<proteinExistence type="inferred from homology"/>
<evidence type="ECO:0008006" key="14">
    <source>
        <dbReference type="Google" id="ProtNLM"/>
    </source>
</evidence>
<keyword evidence="13" id="KW-1185">Reference proteome</keyword>
<comment type="caution">
    <text evidence="12">The sequence shown here is derived from an EMBL/GenBank/DDBJ whole genome shotgun (WGS) entry which is preliminary data.</text>
</comment>
<dbReference type="Gene3D" id="1.10.630.10">
    <property type="entry name" value="Cytochrome P450"/>
    <property type="match status" value="1"/>
</dbReference>
<dbReference type="SUPFAM" id="SSF48264">
    <property type="entry name" value="Cytochrome P450"/>
    <property type="match status" value="1"/>
</dbReference>
<dbReference type="PANTHER" id="PTHR46206">
    <property type="entry name" value="CYTOCHROME P450"/>
    <property type="match status" value="1"/>
</dbReference>
<dbReference type="InterPro" id="IPR001128">
    <property type="entry name" value="Cyt_P450"/>
</dbReference>
<evidence type="ECO:0000256" key="3">
    <source>
        <dbReference type="ARBA" id="ARBA00010617"/>
    </source>
</evidence>
<dbReference type="PANTHER" id="PTHR46206:SF5">
    <property type="entry name" value="P450, PUTATIVE (EUROFUNG)-RELATED"/>
    <property type="match status" value="1"/>
</dbReference>
<evidence type="ECO:0000256" key="5">
    <source>
        <dbReference type="ARBA" id="ARBA00022692"/>
    </source>
</evidence>
<gene>
    <name evidence="12" type="ORF">ABVK25_011442</name>
</gene>
<accession>A0ABR4AVJ4</accession>
<name>A0ABR4AVJ4_9LECA</name>
<evidence type="ECO:0000256" key="10">
    <source>
        <dbReference type="ARBA" id="ARBA00023033"/>
    </source>
</evidence>
<dbReference type="Proteomes" id="UP001590951">
    <property type="component" value="Unassembled WGS sequence"/>
</dbReference>
<keyword evidence="6" id="KW-0479">Metal-binding</keyword>
<evidence type="ECO:0000313" key="12">
    <source>
        <dbReference type="EMBL" id="KAL2047513.1"/>
    </source>
</evidence>
<evidence type="ECO:0000256" key="1">
    <source>
        <dbReference type="ARBA" id="ARBA00001971"/>
    </source>
</evidence>
<evidence type="ECO:0000256" key="7">
    <source>
        <dbReference type="ARBA" id="ARBA00022989"/>
    </source>
</evidence>
<keyword evidence="7" id="KW-1133">Transmembrane helix</keyword>
<evidence type="ECO:0000256" key="2">
    <source>
        <dbReference type="ARBA" id="ARBA00004370"/>
    </source>
</evidence>
<evidence type="ECO:0000256" key="6">
    <source>
        <dbReference type="ARBA" id="ARBA00022723"/>
    </source>
</evidence>
<comment type="subcellular location">
    <subcellularLocation>
        <location evidence="2">Membrane</location>
    </subcellularLocation>
</comment>
<evidence type="ECO:0000313" key="13">
    <source>
        <dbReference type="Proteomes" id="UP001590951"/>
    </source>
</evidence>
<dbReference type="CDD" id="cd11041">
    <property type="entry name" value="CYP503A1-like"/>
    <property type="match status" value="1"/>
</dbReference>
<protein>
    <recommendedName>
        <fullName evidence="14">Cytochrome P450</fullName>
    </recommendedName>
</protein>
<keyword evidence="11" id="KW-0472">Membrane</keyword>
<dbReference type="InterPro" id="IPR036396">
    <property type="entry name" value="Cyt_P450_sf"/>
</dbReference>
<organism evidence="12 13">
    <name type="scientific">Lepraria finkii</name>
    <dbReference type="NCBI Taxonomy" id="1340010"/>
    <lineage>
        <taxon>Eukaryota</taxon>
        <taxon>Fungi</taxon>
        <taxon>Dikarya</taxon>
        <taxon>Ascomycota</taxon>
        <taxon>Pezizomycotina</taxon>
        <taxon>Lecanoromycetes</taxon>
        <taxon>OSLEUM clade</taxon>
        <taxon>Lecanoromycetidae</taxon>
        <taxon>Lecanorales</taxon>
        <taxon>Lecanorineae</taxon>
        <taxon>Stereocaulaceae</taxon>
        <taxon>Lepraria</taxon>
    </lineage>
</organism>
<comment type="similarity">
    <text evidence="3">Belongs to the cytochrome P450 family.</text>
</comment>
<keyword evidence="9" id="KW-0408">Iron</keyword>
<sequence length="345" mass="39078">MIEYPTWLGRWISGLRYLWATPNILLESYKPGVPYAVRTPENYYVHLSSERHIQELIEAPEDKLSLHALSKDMFQPKHTMNGLAVEDRMSANGNLHSRVLRVVLRSHLGHLQPSLYSVICNSSTHGFETGRKLPNAWTELQSFSMAKEIIAAANSLVFFGESLSGDPQFVKAALDYPDDLFKTAEVLRLMPSVLAPIAAPILMRQHQASKVLVEHLEPVVEQRLEQSKSIDGFLGPKPLDCIQFFIDASLQKDTWSAHKIIQVILGIWFASVHEPALSLTYALDDLCTYPEYVDLLRKELSTCNVIEDDLDTLPLLDSFLKESARLHSSDSISIRRKVLQPYKVR</sequence>